<feature type="region of interest" description="Disordered" evidence="1">
    <location>
        <begin position="257"/>
        <end position="276"/>
    </location>
</feature>
<dbReference type="AlphaFoldDB" id="C7BL01"/>
<gene>
    <name evidence="3" type="primary">gene0104</name>
    <name evidence="2" type="synonym">gene0061</name>
    <name evidence="2" type="ordered locus">PAU_03115</name>
    <name evidence="3" type="ordered locus">PAU_03588</name>
</gene>
<dbReference type="Gene3D" id="6.10.250.2910">
    <property type="match status" value="1"/>
</dbReference>
<evidence type="ECO:0000256" key="1">
    <source>
        <dbReference type="SAM" id="MobiDB-lite"/>
    </source>
</evidence>
<dbReference type="KEGG" id="pay:PAU_03115"/>
<dbReference type="Pfam" id="PF09979">
    <property type="entry name" value="DUF2213"/>
    <property type="match status" value="1"/>
</dbReference>
<dbReference type="STRING" id="291112.PAU_03115"/>
<proteinExistence type="predicted"/>
<reference evidence="3" key="1">
    <citation type="submission" date="2008-05" db="EMBL/GenBank/DDBJ databases">
        <authorList>
            <person name="Crossman L.C."/>
        </authorList>
    </citation>
    <scope>NUCLEOTIDE SEQUENCE</scope>
    <source>
        <strain evidence="3">ATCC43949</strain>
    </source>
</reference>
<evidence type="ECO:0000313" key="2">
    <source>
        <dbReference type="EMBL" id="CAQ85203.1"/>
    </source>
</evidence>
<name>C7BL01_PHOAA</name>
<dbReference type="KEGG" id="pay:PAU_03588"/>
<dbReference type="EMBL" id="FM162591">
    <property type="protein sequence ID" value="CAQ85676.1"/>
    <property type="molecule type" value="Genomic_DNA"/>
</dbReference>
<evidence type="ECO:0000313" key="4">
    <source>
        <dbReference type="Proteomes" id="UP000002747"/>
    </source>
</evidence>
<accession>C7BL01</accession>
<dbReference type="PIRSF" id="PIRSF029215">
    <property type="entry name" value="UCP029215"/>
    <property type="match status" value="1"/>
</dbReference>
<reference evidence="3 4" key="2">
    <citation type="journal article" date="2009" name="BMC Genomics">
        <title>Comparative genomics of the emerging human pathogen Photorhabdus asymbiotica with the insect pathogen Photorhabdus luminescens.</title>
        <authorList>
            <person name="Wilkinson P."/>
            <person name="Waterfield N.R."/>
            <person name="Crossman L."/>
            <person name="Corton C."/>
            <person name="Sanchez-Contreras M."/>
            <person name="Vlisidou I."/>
            <person name="Barron A."/>
            <person name="Bignell A."/>
            <person name="Clark L."/>
            <person name="Ormond D."/>
            <person name="Mayho M."/>
            <person name="Bason N."/>
            <person name="Smith F."/>
            <person name="Simmonds M."/>
            <person name="Churcher C."/>
            <person name="Harris D."/>
            <person name="Thompson N.R."/>
            <person name="Quail M."/>
            <person name="Parkhill J."/>
            <person name="ffrench-Constant R.H."/>
        </authorList>
    </citation>
    <scope>NUCLEOTIDE SEQUENCE [LARGE SCALE GENOMIC DNA]</scope>
    <source>
        <strain evidence="4">ATCC 43949 / 3105-77</strain>
        <strain evidence="3">ATCC43949</strain>
    </source>
</reference>
<evidence type="ECO:0000313" key="3">
    <source>
        <dbReference type="EMBL" id="CAQ85676.1"/>
    </source>
</evidence>
<sequence>MPVCSSSKNILGLIMAWKKTRQGYVVTSAQITRAGPVEYYGHEIGLTSKDINKKITIHRTIEELSKLETLKSFEGLPVTLTHPRSGEVNADEWKDKAIGHIQNVRIDGDYVVCDVYLKDANAIQILEEKGIRELSVGYEPTELVEKSGELHQVNIRGNHVAVVAEARVGADCRLNDKKGRPIMKKLSLKDVIALLKGKRANDADGQPLTEDELIGMIAALEKTLQDLEGNATPEATAKAQEVIAQLEELKAQLEQSKGAGALPPNDADPDPADGDDKDARIAALEAENEQLKAENQALKEELEKLKGSQDTETTLNDAKARFPKVNFNDAKSARDVRSRVLLNCGAFNDSQVKTMSDDEIRAAYAAVQATSKPRSNIGFHLLNDSAPKAKKSASQRLGGK</sequence>
<feature type="compositionally biased region" description="Acidic residues" evidence="1">
    <location>
        <begin position="267"/>
        <end position="276"/>
    </location>
</feature>
<dbReference type="EMBL" id="FM162591">
    <property type="protein sequence ID" value="CAQ85203.1"/>
    <property type="molecule type" value="Genomic_DNA"/>
</dbReference>
<dbReference type="InterPro" id="IPR016913">
    <property type="entry name" value="UCP029215"/>
</dbReference>
<organism evidence="3 4">
    <name type="scientific">Photorhabdus asymbiotica subsp. asymbiotica (strain ATCC 43949 / 3105-77)</name>
    <name type="common">Xenorhabdus luminescens (strain 2)</name>
    <dbReference type="NCBI Taxonomy" id="553480"/>
    <lineage>
        <taxon>Bacteria</taxon>
        <taxon>Pseudomonadati</taxon>
        <taxon>Pseudomonadota</taxon>
        <taxon>Gammaproteobacteria</taxon>
        <taxon>Enterobacterales</taxon>
        <taxon>Morganellaceae</taxon>
        <taxon>Photorhabdus</taxon>
    </lineage>
</organism>
<dbReference type="Proteomes" id="UP000002747">
    <property type="component" value="Chromosome"/>
</dbReference>
<protein>
    <recommendedName>
        <fullName evidence="5">DUF2213 domain-containing protein</fullName>
    </recommendedName>
</protein>
<feature type="region of interest" description="Disordered" evidence="1">
    <location>
        <begin position="377"/>
        <end position="400"/>
    </location>
</feature>
<dbReference type="eggNOG" id="COG3566">
    <property type="taxonomic scope" value="Bacteria"/>
</dbReference>
<evidence type="ECO:0008006" key="5">
    <source>
        <dbReference type="Google" id="ProtNLM"/>
    </source>
</evidence>
<feature type="compositionally biased region" description="Basic residues" evidence="1">
    <location>
        <begin position="388"/>
        <end position="400"/>
    </location>
</feature>